<dbReference type="CDD" id="cd06662">
    <property type="entry name" value="SURF1"/>
    <property type="match status" value="1"/>
</dbReference>
<evidence type="ECO:0000256" key="6">
    <source>
        <dbReference type="RuleBase" id="RU363076"/>
    </source>
</evidence>
<dbReference type="Proteomes" id="UP000464865">
    <property type="component" value="Chromosome M15-11"/>
</dbReference>
<dbReference type="EMBL" id="CP048632">
    <property type="protein sequence ID" value="QIB38424.1"/>
    <property type="molecule type" value="Genomic_DNA"/>
</dbReference>
<evidence type="ECO:0000256" key="4">
    <source>
        <dbReference type="ARBA" id="ARBA00022989"/>
    </source>
</evidence>
<dbReference type="PROSITE" id="PS50895">
    <property type="entry name" value="SURF1"/>
    <property type="match status" value="1"/>
</dbReference>
<evidence type="ECO:0000313" key="7">
    <source>
        <dbReference type="EMBL" id="QIB38424.1"/>
    </source>
</evidence>
<comment type="subcellular location">
    <subcellularLocation>
        <location evidence="6">Cell membrane</location>
        <topology evidence="6">Multi-pass membrane protein</topology>
    </subcellularLocation>
    <subcellularLocation>
        <location evidence="1">Membrane</location>
    </subcellularLocation>
</comment>
<sequence>MTDPSTTAPQKHRIRPAAIVVLFLTIVLTGSLLALGTWQVKRLSWKLDLIARIEARAHAAPVEAPAAAEWPALTDPAGYEYRRVKLSGTFLNDKQVQVYTVSDLGPGYWVMTPLRREDGSSVIVNRGFVPSDKRDPSSRLEGEPAGDVEIVGLMRAPETGGLFLRTNDPANGRWYSRNIPQISQASGLSDVAPFYVDADATPNPGGLPVGGKTMLTFPNNHLSYAVTWYILAAMVVAAGWYVLRNLNAPKSKRDED</sequence>
<dbReference type="PANTHER" id="PTHR23427">
    <property type="entry name" value="SURFEIT LOCUS PROTEIN"/>
    <property type="match status" value="1"/>
</dbReference>
<evidence type="ECO:0000256" key="3">
    <source>
        <dbReference type="ARBA" id="ARBA00022692"/>
    </source>
</evidence>
<name>A0A7L5BHN1_9HYPH</name>
<reference evidence="7 8" key="1">
    <citation type="submission" date="2020-02" db="EMBL/GenBank/DDBJ databases">
        <title>Plant-Promoting Endophytic Bacterium Rhizobium oryzihabitans sp. nov., Isolated from the Root of Rice.</title>
        <authorList>
            <person name="zhao J."/>
            <person name="Zhang G."/>
        </authorList>
    </citation>
    <scope>NUCLEOTIDE SEQUENCE [LARGE SCALE GENOMIC DNA]</scope>
    <source>
        <strain evidence="7 8">M15</strain>
    </source>
</reference>
<dbReference type="AlphaFoldDB" id="A0A7L5BHN1"/>
<feature type="transmembrane region" description="Helical" evidence="6">
    <location>
        <begin position="222"/>
        <end position="243"/>
    </location>
</feature>
<gene>
    <name evidence="7" type="ORF">G3A56_10805</name>
</gene>
<dbReference type="PANTHER" id="PTHR23427:SF2">
    <property type="entry name" value="SURFEIT LOCUS PROTEIN 1"/>
    <property type="match status" value="1"/>
</dbReference>
<dbReference type="InterPro" id="IPR002994">
    <property type="entry name" value="Surf1/Shy1"/>
</dbReference>
<evidence type="ECO:0000256" key="5">
    <source>
        <dbReference type="ARBA" id="ARBA00023136"/>
    </source>
</evidence>
<keyword evidence="5 6" id="KW-0472">Membrane</keyword>
<evidence type="ECO:0000256" key="1">
    <source>
        <dbReference type="ARBA" id="ARBA00004370"/>
    </source>
</evidence>
<keyword evidence="8" id="KW-1185">Reference proteome</keyword>
<organism evidence="7 8">
    <name type="scientific">Rhizobium oryzihabitans</name>
    <dbReference type="NCBI Taxonomy" id="2267833"/>
    <lineage>
        <taxon>Bacteria</taxon>
        <taxon>Pseudomonadati</taxon>
        <taxon>Pseudomonadota</taxon>
        <taxon>Alphaproteobacteria</taxon>
        <taxon>Hyphomicrobiales</taxon>
        <taxon>Rhizobiaceae</taxon>
        <taxon>Rhizobium/Agrobacterium group</taxon>
        <taxon>Rhizobium</taxon>
    </lineage>
</organism>
<evidence type="ECO:0000313" key="8">
    <source>
        <dbReference type="Proteomes" id="UP000464865"/>
    </source>
</evidence>
<dbReference type="GO" id="GO:0005886">
    <property type="term" value="C:plasma membrane"/>
    <property type="evidence" value="ECO:0007669"/>
    <property type="project" value="UniProtKB-SubCell"/>
</dbReference>
<dbReference type="InterPro" id="IPR045214">
    <property type="entry name" value="Surf1/Surf4"/>
</dbReference>
<proteinExistence type="inferred from homology"/>
<keyword evidence="3 6" id="KW-0812">Transmembrane</keyword>
<keyword evidence="4 6" id="KW-1133">Transmembrane helix</keyword>
<evidence type="ECO:0000256" key="2">
    <source>
        <dbReference type="ARBA" id="ARBA00007165"/>
    </source>
</evidence>
<comment type="similarity">
    <text evidence="2 6">Belongs to the SURF1 family.</text>
</comment>
<keyword evidence="6" id="KW-1003">Cell membrane</keyword>
<protein>
    <recommendedName>
        <fullName evidence="6">SURF1-like protein</fullName>
    </recommendedName>
</protein>
<feature type="transmembrane region" description="Helical" evidence="6">
    <location>
        <begin position="17"/>
        <end position="38"/>
    </location>
</feature>
<dbReference type="KEGG" id="roy:G3A56_10805"/>
<dbReference type="Pfam" id="PF02104">
    <property type="entry name" value="SURF1"/>
    <property type="match status" value="1"/>
</dbReference>
<dbReference type="RefSeq" id="WP_082183423.1">
    <property type="nucleotide sequence ID" value="NZ_CP048632.1"/>
</dbReference>
<accession>A0A7L5BHN1</accession>